<keyword evidence="2" id="KW-0342">GTP-binding</keyword>
<dbReference type="Gene3D" id="2.40.30.10">
    <property type="entry name" value="Translation factors"/>
    <property type="match status" value="1"/>
</dbReference>
<gene>
    <name evidence="4" type="ORF">S01H1_63981</name>
</gene>
<organism evidence="4">
    <name type="scientific">marine sediment metagenome</name>
    <dbReference type="NCBI Taxonomy" id="412755"/>
    <lineage>
        <taxon>unclassified sequences</taxon>
        <taxon>metagenomes</taxon>
        <taxon>ecological metagenomes</taxon>
    </lineage>
</organism>
<dbReference type="GO" id="GO:0003924">
    <property type="term" value="F:GTPase activity"/>
    <property type="evidence" value="ECO:0007669"/>
    <property type="project" value="InterPro"/>
</dbReference>
<dbReference type="InterPro" id="IPR027417">
    <property type="entry name" value="P-loop_NTPase"/>
</dbReference>
<evidence type="ECO:0000259" key="3">
    <source>
        <dbReference type="PROSITE" id="PS51722"/>
    </source>
</evidence>
<dbReference type="InterPro" id="IPR000795">
    <property type="entry name" value="T_Tr_GTP-bd_dom"/>
</dbReference>
<proteinExistence type="predicted"/>
<dbReference type="SUPFAM" id="SSF50447">
    <property type="entry name" value="Translation proteins"/>
    <property type="match status" value="1"/>
</dbReference>
<evidence type="ECO:0000256" key="1">
    <source>
        <dbReference type="ARBA" id="ARBA00022741"/>
    </source>
</evidence>
<dbReference type="InterPro" id="IPR004161">
    <property type="entry name" value="EFTu-like_2"/>
</dbReference>
<feature type="domain" description="Tr-type G" evidence="3">
    <location>
        <begin position="1"/>
        <end position="160"/>
    </location>
</feature>
<reference evidence="4" key="1">
    <citation type="journal article" date="2014" name="Front. Microbiol.">
        <title>High frequency of phylogenetically diverse reductive dehalogenase-homologous genes in deep subseafloor sedimentary metagenomes.</title>
        <authorList>
            <person name="Kawai M."/>
            <person name="Futagami T."/>
            <person name="Toyoda A."/>
            <person name="Takaki Y."/>
            <person name="Nishi S."/>
            <person name="Hori S."/>
            <person name="Arai W."/>
            <person name="Tsubouchi T."/>
            <person name="Morono Y."/>
            <person name="Uchiyama I."/>
            <person name="Ito T."/>
            <person name="Fujiyama A."/>
            <person name="Inagaki F."/>
            <person name="Takami H."/>
        </authorList>
    </citation>
    <scope>NUCLEOTIDE SEQUENCE</scope>
    <source>
        <strain evidence="4">Expedition CK06-06</strain>
    </source>
</reference>
<evidence type="ECO:0000256" key="2">
    <source>
        <dbReference type="ARBA" id="ARBA00023134"/>
    </source>
</evidence>
<dbReference type="InterPro" id="IPR009000">
    <property type="entry name" value="Transl_B-barrel_sf"/>
</dbReference>
<dbReference type="InterPro" id="IPR050100">
    <property type="entry name" value="TRAFAC_GTPase_members"/>
</dbReference>
<comment type="caution">
    <text evidence="4">The sequence shown here is derived from an EMBL/GenBank/DDBJ whole genome shotgun (WGS) entry which is preliminary data.</text>
</comment>
<dbReference type="GO" id="GO:0005525">
    <property type="term" value="F:GTP binding"/>
    <property type="evidence" value="ECO:0007669"/>
    <property type="project" value="UniProtKB-KW"/>
</dbReference>
<protein>
    <recommendedName>
        <fullName evidence="3">Tr-type G domain-containing protein</fullName>
    </recommendedName>
</protein>
<name>X0YSZ3_9ZZZZ</name>
<accession>X0YSZ3</accession>
<dbReference type="PANTHER" id="PTHR23115">
    <property type="entry name" value="TRANSLATION FACTOR"/>
    <property type="match status" value="1"/>
</dbReference>
<dbReference type="PRINTS" id="PR00315">
    <property type="entry name" value="ELONGATNFCT"/>
</dbReference>
<dbReference type="AlphaFoldDB" id="X0YSZ3"/>
<dbReference type="Pfam" id="PF03144">
    <property type="entry name" value="GTP_EFTU_D2"/>
    <property type="match status" value="1"/>
</dbReference>
<keyword evidence="1" id="KW-0547">Nucleotide-binding</keyword>
<feature type="non-terminal residue" evidence="4">
    <location>
        <position position="1"/>
    </location>
</feature>
<dbReference type="Gene3D" id="3.40.50.300">
    <property type="entry name" value="P-loop containing nucleotide triphosphate hydrolases"/>
    <property type="match status" value="1"/>
</dbReference>
<dbReference type="Pfam" id="PF00009">
    <property type="entry name" value="GTP_EFTU"/>
    <property type="match status" value="1"/>
</dbReference>
<sequence>SLEEEVSQEKTIDTTQVIFEGKNYYTIIDAPGHKEFLKNMLTGASYAHAGVLVVSAFEGVEEQTRRHLFLLHFLRISQIFICINKLDKLNYQKTSFEKMKKELTQILTSLDYHPGKIPFIPISALEGDNVYNKSRKISWYQGPTLIEALDENIKLEEENTSFLRFVVQDTYQIKKEKVVVGRVEAGTLREKDEVIFSPSGLKTRIKEIKVFRKKIKEANLGDSVGLILQEHGRIKRGEVCGLLDFPPLARTN</sequence>
<dbReference type="PROSITE" id="PS51722">
    <property type="entry name" value="G_TR_2"/>
    <property type="match status" value="1"/>
</dbReference>
<dbReference type="EMBL" id="BARS01042139">
    <property type="protein sequence ID" value="GAG39791.1"/>
    <property type="molecule type" value="Genomic_DNA"/>
</dbReference>
<dbReference type="SUPFAM" id="SSF52540">
    <property type="entry name" value="P-loop containing nucleoside triphosphate hydrolases"/>
    <property type="match status" value="1"/>
</dbReference>
<feature type="non-terminal residue" evidence="4">
    <location>
        <position position="252"/>
    </location>
</feature>
<evidence type="ECO:0000313" key="4">
    <source>
        <dbReference type="EMBL" id="GAG39791.1"/>
    </source>
</evidence>